<dbReference type="Pfam" id="PF13460">
    <property type="entry name" value="NAD_binding_10"/>
    <property type="match status" value="1"/>
</dbReference>
<dbReference type="EMBL" id="MBUA01000027">
    <property type="protein sequence ID" value="MBC6492299.1"/>
    <property type="molecule type" value="Genomic_DNA"/>
</dbReference>
<evidence type="ECO:0000313" key="3">
    <source>
        <dbReference type="Proteomes" id="UP000765802"/>
    </source>
</evidence>
<dbReference type="InterPro" id="IPR036291">
    <property type="entry name" value="NAD(P)-bd_dom_sf"/>
</dbReference>
<organism evidence="2 3">
    <name type="scientific">Flavihumibacter stibioxidans</name>
    <dbReference type="NCBI Taxonomy" id="1834163"/>
    <lineage>
        <taxon>Bacteria</taxon>
        <taxon>Pseudomonadati</taxon>
        <taxon>Bacteroidota</taxon>
        <taxon>Chitinophagia</taxon>
        <taxon>Chitinophagales</taxon>
        <taxon>Chitinophagaceae</taxon>
        <taxon>Flavihumibacter</taxon>
    </lineage>
</organism>
<dbReference type="SUPFAM" id="SSF51735">
    <property type="entry name" value="NAD(P)-binding Rossmann-fold domains"/>
    <property type="match status" value="1"/>
</dbReference>
<proteinExistence type="predicted"/>
<gene>
    <name evidence="2" type="ORF">BC349_14655</name>
</gene>
<name>A0ABR7MBT4_9BACT</name>
<dbReference type="RefSeq" id="WP_187257606.1">
    <property type="nucleotide sequence ID" value="NZ_JBHULF010000006.1"/>
</dbReference>
<comment type="caution">
    <text evidence="2">The sequence shown here is derived from an EMBL/GenBank/DDBJ whole genome shotgun (WGS) entry which is preliminary data.</text>
</comment>
<dbReference type="InterPro" id="IPR016040">
    <property type="entry name" value="NAD(P)-bd_dom"/>
</dbReference>
<evidence type="ECO:0000313" key="2">
    <source>
        <dbReference type="EMBL" id="MBC6492299.1"/>
    </source>
</evidence>
<protein>
    <recommendedName>
        <fullName evidence="1">NAD(P)-binding domain-containing protein</fullName>
    </recommendedName>
</protein>
<dbReference type="Proteomes" id="UP000765802">
    <property type="component" value="Unassembled WGS sequence"/>
</dbReference>
<dbReference type="InterPro" id="IPR051606">
    <property type="entry name" value="Polyketide_Oxido-like"/>
</dbReference>
<accession>A0ABR7MBT4</accession>
<evidence type="ECO:0000259" key="1">
    <source>
        <dbReference type="Pfam" id="PF13460"/>
    </source>
</evidence>
<dbReference type="Gene3D" id="3.40.50.720">
    <property type="entry name" value="NAD(P)-binding Rossmann-like Domain"/>
    <property type="match status" value="1"/>
</dbReference>
<reference evidence="2 3" key="1">
    <citation type="submission" date="2016-07" db="EMBL/GenBank/DDBJ databases">
        <title>Genome analysis of Flavihumibacter stibioxidans YS-17.</title>
        <authorList>
            <person name="Shi K."/>
            <person name="Han Y."/>
            <person name="Wang G."/>
        </authorList>
    </citation>
    <scope>NUCLEOTIDE SEQUENCE [LARGE SCALE GENOMIC DNA]</scope>
    <source>
        <strain evidence="2 3">YS-17</strain>
    </source>
</reference>
<keyword evidence="3" id="KW-1185">Reference proteome</keyword>
<sequence length="209" mass="22989">MNITVFGATGQVGRHVVNQALLKNHFVRAFGRNVHELKDINKNLELVRGGVFDTEDIFRSLKDCDAVISVLGGSFDGQDKTRSLGMKNIIAQMKNTGVIRIVALGGKGILDHPDGGLIIDQPEYPEEYLPVGREHQKAWEELLGSGLNWTFVCSPDIIDADPQGNFITAANVFPEGAQSRINSGDLALFMLQEIEQEQYPKQRVGIGMV</sequence>
<feature type="domain" description="NAD(P)-binding" evidence="1">
    <location>
        <begin position="7"/>
        <end position="196"/>
    </location>
</feature>
<dbReference type="PANTHER" id="PTHR43355:SF2">
    <property type="entry name" value="FLAVIN REDUCTASE (NADPH)"/>
    <property type="match status" value="1"/>
</dbReference>
<dbReference type="CDD" id="cd05244">
    <property type="entry name" value="BVR-B_like_SDR_a"/>
    <property type="match status" value="1"/>
</dbReference>
<dbReference type="PANTHER" id="PTHR43355">
    <property type="entry name" value="FLAVIN REDUCTASE (NADPH)"/>
    <property type="match status" value="1"/>
</dbReference>